<comment type="caution">
    <text evidence="1">The sequence shown here is derived from an EMBL/GenBank/DDBJ whole genome shotgun (WGS) entry which is preliminary data.</text>
</comment>
<accession>A0ABU7FXL5</accession>
<evidence type="ECO:0000313" key="1">
    <source>
        <dbReference type="EMBL" id="MED7828822.1"/>
    </source>
</evidence>
<protein>
    <submittedName>
        <fullName evidence="1">Uncharacterized protein</fullName>
    </submittedName>
</protein>
<dbReference type="PANTHER" id="PTHR35894">
    <property type="entry name" value="GENERAL SECRETION PATHWAY PROTEIN A-RELATED"/>
    <property type="match status" value="1"/>
</dbReference>
<dbReference type="InterPro" id="IPR052026">
    <property type="entry name" value="ExeA_AAA_ATPase_DNA-bind"/>
</dbReference>
<organism evidence="1 2">
    <name type="scientific">Streptomyces chiangmaiensis</name>
    <dbReference type="NCBI Taxonomy" id="766497"/>
    <lineage>
        <taxon>Bacteria</taxon>
        <taxon>Bacillati</taxon>
        <taxon>Actinomycetota</taxon>
        <taxon>Actinomycetes</taxon>
        <taxon>Kitasatosporales</taxon>
        <taxon>Streptomycetaceae</taxon>
        <taxon>Streptomyces</taxon>
    </lineage>
</organism>
<keyword evidence="2" id="KW-1185">Reference proteome</keyword>
<feature type="non-terminal residue" evidence="1">
    <location>
        <position position="1"/>
    </location>
</feature>
<dbReference type="PANTHER" id="PTHR35894:SF1">
    <property type="entry name" value="PHOSPHORIBULOKINASE _ URIDINE KINASE FAMILY"/>
    <property type="match status" value="1"/>
</dbReference>
<name>A0ABU7FXL5_9ACTN</name>
<dbReference type="Proteomes" id="UP001333996">
    <property type="component" value="Unassembled WGS sequence"/>
</dbReference>
<proteinExistence type="predicted"/>
<dbReference type="EMBL" id="JAYWVC010000517">
    <property type="protein sequence ID" value="MED7828822.1"/>
    <property type="molecule type" value="Genomic_DNA"/>
</dbReference>
<evidence type="ECO:0000313" key="2">
    <source>
        <dbReference type="Proteomes" id="UP001333996"/>
    </source>
</evidence>
<gene>
    <name evidence="1" type="ORF">VXC91_45115</name>
</gene>
<reference evidence="1" key="1">
    <citation type="submission" date="2024-01" db="EMBL/GenBank/DDBJ databases">
        <title>First draft genome sequence data of TA4-1, the type strain of Gram-positive actinobacterium Streptomyces chiangmaiensis.</title>
        <authorList>
            <person name="Yasawong M."/>
            <person name="Nantapong N."/>
        </authorList>
    </citation>
    <scope>NUCLEOTIDE SEQUENCE</scope>
    <source>
        <strain evidence="1">TA4-1</strain>
    </source>
</reference>
<sequence length="192" mass="21155">VEIAFDKGEVGLEIKDLAEMNRLFTAWVENIYHRRVHSETKQEPLRRWVAGAPFPVPRPADLAGAFRWSEHRRVAKQGSPLSCLLVGQPTLRRTMKLAVLAGLEQRTALRYTMPGMTCTETAGYVARHLKIAGRLDQLFTEGALTLIHTTSRGYPRAVNNLSLQALVAAFATGKNLVDEAAARAAVSEVVGH</sequence>